<dbReference type="GeneID" id="4909460"/>
<protein>
    <submittedName>
        <fullName evidence="5">Translation initiation factor 2 subunit alpha (AeIF-2a)</fullName>
    </submittedName>
</protein>
<dbReference type="KEGG" id="pcl:Pcal_0995"/>
<dbReference type="InterPro" id="IPR012340">
    <property type="entry name" value="NA-bd_OB-fold"/>
</dbReference>
<dbReference type="OrthoDB" id="84794at2157"/>
<dbReference type="InterPro" id="IPR024055">
    <property type="entry name" value="TIF2_asu_C"/>
</dbReference>
<dbReference type="Gene3D" id="2.40.50.140">
    <property type="entry name" value="Nucleic acid-binding proteins"/>
    <property type="match status" value="1"/>
</dbReference>
<dbReference type="eggNOG" id="arCOG04107">
    <property type="taxonomic scope" value="Archaea"/>
</dbReference>
<dbReference type="InterPro" id="IPR044126">
    <property type="entry name" value="S1_IF2_alpha"/>
</dbReference>
<gene>
    <name evidence="5" type="ordered locus">Pcal_0995</name>
</gene>
<evidence type="ECO:0000313" key="5">
    <source>
        <dbReference type="EMBL" id="ABO08420.1"/>
    </source>
</evidence>
<dbReference type="STRING" id="410359.Pcal_0995"/>
<dbReference type="NCBIfam" id="NF003062">
    <property type="entry name" value="PRK03987.1-1"/>
    <property type="match status" value="1"/>
</dbReference>
<organism evidence="5 6">
    <name type="scientific">Pyrobaculum calidifontis (strain DSM 21063 / JCM 11548 / VA1)</name>
    <dbReference type="NCBI Taxonomy" id="410359"/>
    <lineage>
        <taxon>Archaea</taxon>
        <taxon>Thermoproteota</taxon>
        <taxon>Thermoprotei</taxon>
        <taxon>Thermoproteales</taxon>
        <taxon>Thermoproteaceae</taxon>
        <taxon>Pyrobaculum</taxon>
    </lineage>
</organism>
<dbReference type="EMBL" id="CP000561">
    <property type="protein sequence ID" value="ABO08420.1"/>
    <property type="molecule type" value="Genomic_DNA"/>
</dbReference>
<dbReference type="Gene3D" id="1.10.150.190">
    <property type="entry name" value="Translation initiation factor 2, subunit 1, domain 2"/>
    <property type="match status" value="1"/>
</dbReference>
<evidence type="ECO:0000259" key="4">
    <source>
        <dbReference type="PROSITE" id="PS50126"/>
    </source>
</evidence>
<dbReference type="SUPFAM" id="SSF116742">
    <property type="entry name" value="eIF2alpha middle domain-like"/>
    <property type="match status" value="1"/>
</dbReference>
<dbReference type="SUPFAM" id="SSF110993">
    <property type="entry name" value="eIF-2-alpha, C-terminal domain"/>
    <property type="match status" value="1"/>
</dbReference>
<dbReference type="Proteomes" id="UP000001431">
    <property type="component" value="Chromosome"/>
</dbReference>
<dbReference type="InterPro" id="IPR024054">
    <property type="entry name" value="TIF2_asu_middle_sf"/>
</dbReference>
<dbReference type="GO" id="GO:0003743">
    <property type="term" value="F:translation initiation factor activity"/>
    <property type="evidence" value="ECO:0007669"/>
    <property type="project" value="UniProtKB-KW"/>
</dbReference>
<dbReference type="SMART" id="SM00316">
    <property type="entry name" value="S1"/>
    <property type="match status" value="1"/>
</dbReference>
<dbReference type="CDD" id="cd04452">
    <property type="entry name" value="S1_IF2_alpha"/>
    <property type="match status" value="1"/>
</dbReference>
<dbReference type="Pfam" id="PF00575">
    <property type="entry name" value="S1"/>
    <property type="match status" value="1"/>
</dbReference>
<feature type="domain" description="S1 motif" evidence="4">
    <location>
        <begin position="12"/>
        <end position="82"/>
    </location>
</feature>
<dbReference type="GO" id="GO:0003723">
    <property type="term" value="F:RNA binding"/>
    <property type="evidence" value="ECO:0007669"/>
    <property type="project" value="InterPro"/>
</dbReference>
<dbReference type="Gene3D" id="3.30.70.1130">
    <property type="entry name" value="EIF_2_alpha"/>
    <property type="match status" value="1"/>
</dbReference>
<name>A3MUV3_PYRCJ</name>
<evidence type="ECO:0000313" key="6">
    <source>
        <dbReference type="Proteomes" id="UP000001431"/>
    </source>
</evidence>
<proteinExistence type="inferred from homology"/>
<dbReference type="HOGENOM" id="CLU_033458_0_2_2"/>
<keyword evidence="3" id="KW-0648">Protein biosynthesis</keyword>
<keyword evidence="2 5" id="KW-0396">Initiation factor</keyword>
<dbReference type="InterPro" id="IPR011488">
    <property type="entry name" value="TIF_2_asu"/>
</dbReference>
<evidence type="ECO:0000256" key="2">
    <source>
        <dbReference type="ARBA" id="ARBA00022540"/>
    </source>
</evidence>
<dbReference type="PANTHER" id="PTHR10602">
    <property type="entry name" value="EUKARYOTIC TRANSLATION INITIATION FACTOR 2 SUBUNIT 1"/>
    <property type="match status" value="1"/>
</dbReference>
<dbReference type="GO" id="GO:0043022">
    <property type="term" value="F:ribosome binding"/>
    <property type="evidence" value="ECO:0007669"/>
    <property type="project" value="TreeGrafter"/>
</dbReference>
<evidence type="ECO:0000256" key="3">
    <source>
        <dbReference type="ARBA" id="ARBA00022917"/>
    </source>
</evidence>
<dbReference type="InterPro" id="IPR003029">
    <property type="entry name" value="S1_domain"/>
</dbReference>
<dbReference type="AlphaFoldDB" id="A3MUV3"/>
<reference evidence="5" key="1">
    <citation type="submission" date="2007-02" db="EMBL/GenBank/DDBJ databases">
        <title>Complete sequence of Pyrobaculum calidifontis JCM 11548.</title>
        <authorList>
            <consortium name="US DOE Joint Genome Institute"/>
            <person name="Copeland A."/>
            <person name="Lucas S."/>
            <person name="Lapidus A."/>
            <person name="Barry K."/>
            <person name="Glavina del Rio T."/>
            <person name="Dalin E."/>
            <person name="Tice H."/>
            <person name="Pitluck S."/>
            <person name="Chain P."/>
            <person name="Malfatti S."/>
            <person name="Shin M."/>
            <person name="Vergez L."/>
            <person name="Schmutz J."/>
            <person name="Larimer F."/>
            <person name="Land M."/>
            <person name="Hauser L."/>
            <person name="Kyrpides N."/>
            <person name="Mikhailova N."/>
            <person name="Cozen A.E."/>
            <person name="Fitz-Gibbon S.T."/>
            <person name="House C.H."/>
            <person name="Saltikov C."/>
            <person name="Lowe T.M."/>
            <person name="Richardson P."/>
        </authorList>
    </citation>
    <scope>NUCLEOTIDE SEQUENCE [LARGE SCALE GENOMIC DNA]</scope>
    <source>
        <strain evidence="5">JCM 11548</strain>
    </source>
</reference>
<accession>A3MUV3</accession>
<keyword evidence="6" id="KW-1185">Reference proteome</keyword>
<dbReference type="PANTHER" id="PTHR10602:SF0">
    <property type="entry name" value="EUKARYOTIC TRANSLATION INITIATION FACTOR 2 SUBUNIT 1"/>
    <property type="match status" value="1"/>
</dbReference>
<dbReference type="PROSITE" id="PS50126">
    <property type="entry name" value="S1"/>
    <property type="match status" value="1"/>
</dbReference>
<evidence type="ECO:0000256" key="1">
    <source>
        <dbReference type="ARBA" id="ARBA00007223"/>
    </source>
</evidence>
<dbReference type="Pfam" id="PF07541">
    <property type="entry name" value="EIF_2_alpha"/>
    <property type="match status" value="1"/>
</dbReference>
<sequence length="266" mass="30366">MKLVKKDFPDVGELVIGTVKKIAEHGAYVYLDEYDLEAFAPTQEVVQSWFHSIRDYIKEGNKTVFKVISVNPKMRVVEVSLKRVRVDEKEKKLLLYRHRVRVLKLLEIAMKRLNRPPQEALNVLWYLEEQFGDPFKVFEEIVKTGPQVLDGLDLDDKLKELLVELARQQVEIPPTKISGVIKAVSVEGDGVEKIKAALTELLKALEAKYPQVSAKIYVIGPPRYRIDLVGKMPKQVEAAFNEVSALLQSLQKKYKVIASVQRIEQG</sequence>
<dbReference type="RefSeq" id="WP_011849678.1">
    <property type="nucleotide sequence ID" value="NC_009073.1"/>
</dbReference>
<comment type="similarity">
    <text evidence="1">Belongs to the eIF-2-alpha family.</text>
</comment>
<dbReference type="SUPFAM" id="SSF50249">
    <property type="entry name" value="Nucleic acid-binding proteins"/>
    <property type="match status" value="1"/>
</dbReference>